<dbReference type="BioCyc" id="PMAR59922:G1G80-650-MONOMER"/>
<organism evidence="10 11">
    <name type="scientific">Prochlorococcus marinus (strain MIT 9303)</name>
    <dbReference type="NCBI Taxonomy" id="59922"/>
    <lineage>
        <taxon>Bacteria</taxon>
        <taxon>Bacillati</taxon>
        <taxon>Cyanobacteriota</taxon>
        <taxon>Cyanophyceae</taxon>
        <taxon>Synechococcales</taxon>
        <taxon>Prochlorococcaceae</taxon>
        <taxon>Prochlorococcus</taxon>
    </lineage>
</organism>
<evidence type="ECO:0000256" key="5">
    <source>
        <dbReference type="ARBA" id="ARBA00022692"/>
    </source>
</evidence>
<evidence type="ECO:0000313" key="11">
    <source>
        <dbReference type="Proteomes" id="UP000002274"/>
    </source>
</evidence>
<feature type="transmembrane region" description="Helical" evidence="8">
    <location>
        <begin position="328"/>
        <end position="349"/>
    </location>
</feature>
<proteinExistence type="inferred from homology"/>
<dbReference type="GO" id="GO:0005886">
    <property type="term" value="C:plasma membrane"/>
    <property type="evidence" value="ECO:0007669"/>
    <property type="project" value="UniProtKB-SubCell"/>
</dbReference>
<keyword evidence="4" id="KW-0997">Cell inner membrane</keyword>
<dbReference type="PANTHER" id="PTHR43357:SF3">
    <property type="entry name" value="FE(3+)-TRANSPORT SYSTEM PERMEASE PROTEIN FBPB 2"/>
    <property type="match status" value="1"/>
</dbReference>
<evidence type="ECO:0000256" key="4">
    <source>
        <dbReference type="ARBA" id="ARBA00022519"/>
    </source>
</evidence>
<dbReference type="RefSeq" id="WP_011825374.1">
    <property type="nucleotide sequence ID" value="NC_008820.1"/>
</dbReference>
<feature type="domain" description="ABC transmembrane type-1" evidence="9">
    <location>
        <begin position="325"/>
        <end position="513"/>
    </location>
</feature>
<dbReference type="InterPro" id="IPR000515">
    <property type="entry name" value="MetI-like"/>
</dbReference>
<accession>A2C7J9</accession>
<comment type="similarity">
    <text evidence="8">Belongs to the binding-protein-dependent transport system permease family.</text>
</comment>
<keyword evidence="5 8" id="KW-0812">Transmembrane</keyword>
<dbReference type="AlphaFoldDB" id="A2C7J9"/>
<feature type="transmembrane region" description="Helical" evidence="8">
    <location>
        <begin position="389"/>
        <end position="408"/>
    </location>
</feature>
<feature type="transmembrane region" description="Helical" evidence="8">
    <location>
        <begin position="496"/>
        <end position="517"/>
    </location>
</feature>
<feature type="transmembrane region" description="Helical" evidence="8">
    <location>
        <begin position="25"/>
        <end position="43"/>
    </location>
</feature>
<sequence>MTQDAVPSSYGSNRLRKRHWQPDRLLLNSMAILLAVLALWPLIGLIREALQGFINGSASLGVDGPQQIQGTLTLLIGTSLLGGLLGTANGWLLANCRFPGRRALRVAQLLPLATPAYLLSAILIDLGSRNAIRIHGMGWGILIMALTTYPYVFLLSTESFSICGRRQLEACRSLGVGPWNSFRRIALPMALPAIGAGIALMGMEVVNELGAVALLAIPSLSAGIVETWQMEGNPAGAIGLAMIALIIVMSLVGYERRLRRRSRRWTEGVAGGDSPAWQLHGVRALCAQCLALIPPTITLGVPLLWAILNLDQLEQGIDPDLIPLTERSLGLGLAAASLAVVAGLILAIAKRWSSTRWMGNLSFMAGIGYAIPGAVMAIALMPFNGAPWNLAWILLLLWGYSDRFLAVAKGGLDAAFERLSPSLDEAATGLGCQWQEVLRRVHLPLLKGPLAVGALLVFVDTVKELPLTFVLRPFDFDTLSVRLYQYAADERMAESILPALIIIALGLIASLALVPGLDQGERKKPPLSKEPLT</sequence>
<gene>
    <name evidence="10" type="primary">thiP</name>
    <name evidence="10" type="ordered locus">P9303_07081</name>
</gene>
<dbReference type="Proteomes" id="UP000002274">
    <property type="component" value="Chromosome"/>
</dbReference>
<dbReference type="Gene3D" id="1.10.3720.10">
    <property type="entry name" value="MetI-like"/>
    <property type="match status" value="2"/>
</dbReference>
<protein>
    <submittedName>
        <fullName evidence="10">Putative iron ABC transporter</fullName>
    </submittedName>
</protein>
<name>A2C7J9_PROM3</name>
<feature type="transmembrane region" description="Helical" evidence="8">
    <location>
        <begin position="72"/>
        <end position="94"/>
    </location>
</feature>
<feature type="transmembrane region" description="Helical" evidence="8">
    <location>
        <begin position="190"/>
        <end position="217"/>
    </location>
</feature>
<dbReference type="EMBL" id="CP000554">
    <property type="protein sequence ID" value="ABM77459.1"/>
    <property type="molecule type" value="Genomic_DNA"/>
</dbReference>
<comment type="subcellular location">
    <subcellularLocation>
        <location evidence="1">Cell inner membrane</location>
        <topology evidence="1">Multi-pass membrane protein</topology>
    </subcellularLocation>
    <subcellularLocation>
        <location evidence="8">Cell membrane</location>
        <topology evidence="8">Multi-pass membrane protein</topology>
    </subcellularLocation>
</comment>
<dbReference type="Pfam" id="PF00528">
    <property type="entry name" value="BPD_transp_1"/>
    <property type="match status" value="2"/>
</dbReference>
<evidence type="ECO:0000256" key="6">
    <source>
        <dbReference type="ARBA" id="ARBA00022989"/>
    </source>
</evidence>
<dbReference type="InterPro" id="IPR035906">
    <property type="entry name" value="MetI-like_sf"/>
</dbReference>
<evidence type="ECO:0000256" key="3">
    <source>
        <dbReference type="ARBA" id="ARBA00022475"/>
    </source>
</evidence>
<dbReference type="SUPFAM" id="SSF161098">
    <property type="entry name" value="MetI-like"/>
    <property type="match status" value="2"/>
</dbReference>
<evidence type="ECO:0000256" key="8">
    <source>
        <dbReference type="RuleBase" id="RU363032"/>
    </source>
</evidence>
<dbReference type="HOGENOM" id="CLU_021838_0_2_3"/>
<feature type="transmembrane region" description="Helical" evidence="8">
    <location>
        <begin position="361"/>
        <end position="383"/>
    </location>
</feature>
<evidence type="ECO:0000256" key="1">
    <source>
        <dbReference type="ARBA" id="ARBA00004429"/>
    </source>
</evidence>
<dbReference type="PANTHER" id="PTHR43357">
    <property type="entry name" value="INNER MEMBRANE ABC TRANSPORTER PERMEASE PROTEIN YDCV"/>
    <property type="match status" value="1"/>
</dbReference>
<feature type="domain" description="ABC transmembrane type-1" evidence="9">
    <location>
        <begin position="68"/>
        <end position="253"/>
    </location>
</feature>
<keyword evidence="3" id="KW-1003">Cell membrane</keyword>
<feature type="transmembrane region" description="Helical" evidence="8">
    <location>
        <begin position="106"/>
        <end position="124"/>
    </location>
</feature>
<feature type="transmembrane region" description="Helical" evidence="8">
    <location>
        <begin position="237"/>
        <end position="254"/>
    </location>
</feature>
<evidence type="ECO:0000313" key="10">
    <source>
        <dbReference type="EMBL" id="ABM77459.1"/>
    </source>
</evidence>
<dbReference type="KEGG" id="pmf:P9303_07081"/>
<reference evidence="10 11" key="1">
    <citation type="journal article" date="2007" name="PLoS Genet.">
        <title>Patterns and implications of gene gain and loss in the evolution of Prochlorococcus.</title>
        <authorList>
            <person name="Kettler G.C."/>
            <person name="Martiny A.C."/>
            <person name="Huang K."/>
            <person name="Zucker J."/>
            <person name="Coleman M.L."/>
            <person name="Rodrigue S."/>
            <person name="Chen F."/>
            <person name="Lapidus A."/>
            <person name="Ferriera S."/>
            <person name="Johnson J."/>
            <person name="Steglich C."/>
            <person name="Church G.M."/>
            <person name="Richardson P."/>
            <person name="Chisholm S.W."/>
        </authorList>
    </citation>
    <scope>NUCLEOTIDE SEQUENCE [LARGE SCALE GENOMIC DNA]</scope>
    <source>
        <strain evidence="10 11">MIT 9303</strain>
    </source>
</reference>
<dbReference type="PROSITE" id="PS50928">
    <property type="entry name" value="ABC_TM1"/>
    <property type="match status" value="2"/>
</dbReference>
<dbReference type="STRING" id="59922.P9303_07081"/>
<feature type="transmembrane region" description="Helical" evidence="8">
    <location>
        <begin position="285"/>
        <end position="308"/>
    </location>
</feature>
<evidence type="ECO:0000259" key="9">
    <source>
        <dbReference type="PROSITE" id="PS50928"/>
    </source>
</evidence>
<dbReference type="GO" id="GO:0055085">
    <property type="term" value="P:transmembrane transport"/>
    <property type="evidence" value="ECO:0007669"/>
    <property type="project" value="InterPro"/>
</dbReference>
<evidence type="ECO:0000256" key="7">
    <source>
        <dbReference type="ARBA" id="ARBA00023136"/>
    </source>
</evidence>
<keyword evidence="7 8" id="KW-0472">Membrane</keyword>
<keyword evidence="2 8" id="KW-0813">Transport</keyword>
<dbReference type="CDD" id="cd06261">
    <property type="entry name" value="TM_PBP2"/>
    <property type="match status" value="2"/>
</dbReference>
<feature type="transmembrane region" description="Helical" evidence="8">
    <location>
        <begin position="136"/>
        <end position="156"/>
    </location>
</feature>
<keyword evidence="6 8" id="KW-1133">Transmembrane helix</keyword>
<evidence type="ECO:0000256" key="2">
    <source>
        <dbReference type="ARBA" id="ARBA00022448"/>
    </source>
</evidence>